<reference evidence="3 4" key="1">
    <citation type="journal article" date="2019" name="Appl. Microbiol. Biotechnol.">
        <title>Differential efficiency of wild type rhizogenic strains for rol gene transformation of plants.</title>
        <authorList>
            <person name="Desmet S."/>
            <person name="De Keyser E."/>
            <person name="Van Vaerenbergh J."/>
            <person name="Baeyen S."/>
            <person name="Van Huylenbroeck J."/>
            <person name="Geelen D."/>
            <person name="Dhooghe E."/>
        </authorList>
    </citation>
    <scope>NUCLEOTIDE SEQUENCE [LARGE SCALE GENOMIC DNA]</scope>
    <source>
        <strain evidence="3 4">MAFF210266</strain>
    </source>
</reference>
<evidence type="ECO:0000313" key="3">
    <source>
        <dbReference type="EMBL" id="TRB06428.1"/>
    </source>
</evidence>
<evidence type="ECO:0000256" key="1">
    <source>
        <dbReference type="ARBA" id="ARBA00004613"/>
    </source>
</evidence>
<gene>
    <name evidence="3" type="ORF">EXN61_14760</name>
</gene>
<dbReference type="GO" id="GO:0005509">
    <property type="term" value="F:calcium ion binding"/>
    <property type="evidence" value="ECO:0007669"/>
    <property type="project" value="InterPro"/>
</dbReference>
<dbReference type="InterPro" id="IPR011049">
    <property type="entry name" value="Serralysin-like_metalloprot_C"/>
</dbReference>
<name>A0A546Y0B5_AGRTU</name>
<proteinExistence type="predicted"/>
<dbReference type="PRINTS" id="PR00313">
    <property type="entry name" value="CABNDNGRPT"/>
</dbReference>
<protein>
    <submittedName>
        <fullName evidence="3">Calcium-binding protein</fullName>
    </submittedName>
</protein>
<accession>A0A546Y0B5</accession>
<organism evidence="3 4">
    <name type="scientific">Agrobacterium tumefaciens</name>
    <dbReference type="NCBI Taxonomy" id="358"/>
    <lineage>
        <taxon>Bacteria</taxon>
        <taxon>Pseudomonadati</taxon>
        <taxon>Pseudomonadota</taxon>
        <taxon>Alphaproteobacteria</taxon>
        <taxon>Hyphomicrobiales</taxon>
        <taxon>Rhizobiaceae</taxon>
        <taxon>Rhizobium/Agrobacterium group</taxon>
        <taxon>Agrobacterium</taxon>
        <taxon>Agrobacterium tumefaciens complex</taxon>
    </lineage>
</organism>
<dbReference type="GO" id="GO:0005576">
    <property type="term" value="C:extracellular region"/>
    <property type="evidence" value="ECO:0007669"/>
    <property type="project" value="UniProtKB-SubCell"/>
</dbReference>
<dbReference type="Gene3D" id="2.150.10.10">
    <property type="entry name" value="Serralysin-like metalloprotease, C-terminal"/>
    <property type="match status" value="2"/>
</dbReference>
<evidence type="ECO:0000256" key="2">
    <source>
        <dbReference type="ARBA" id="ARBA00022525"/>
    </source>
</evidence>
<dbReference type="PROSITE" id="PS00330">
    <property type="entry name" value="HEMOLYSIN_CALCIUM"/>
    <property type="match status" value="4"/>
</dbReference>
<dbReference type="InterPro" id="IPR018511">
    <property type="entry name" value="Hemolysin-typ_Ca-bd_CS"/>
</dbReference>
<dbReference type="Pfam" id="PF00353">
    <property type="entry name" value="HemolysinCabind"/>
    <property type="match status" value="2"/>
</dbReference>
<dbReference type="PANTHER" id="PTHR38340">
    <property type="entry name" value="S-LAYER PROTEIN"/>
    <property type="match status" value="1"/>
</dbReference>
<dbReference type="Proteomes" id="UP000317023">
    <property type="component" value="Unassembled WGS sequence"/>
</dbReference>
<comment type="subcellular location">
    <subcellularLocation>
        <location evidence="1">Secreted</location>
    </subcellularLocation>
</comment>
<sequence>MDMAVIKGTSYSDNLLGTSGPDLIYGYEGDDILLGGSGNDSMYGGAGDDTFLFNGSAGKDYFDGGDGVDTIGIANVSHIFDSVEVGIGSLTSVEAIVSDGSKPVYLKTEGALDLTGIQMANINGFRGSVGNDYMTAEVVYNTSSGATTGMTMWGYAGNDEMKGSVLNDIIDGGEGDDTLIGYAGADTLLGGDGADVLAGGVGNDTLTGGSGADWFWFETSGGVDTITDYVDGADKLIVGSSLSNINLYNYQSTSTLIEFNGGAAYAILQGVASSSIDGTDFLWA</sequence>
<evidence type="ECO:0000313" key="4">
    <source>
        <dbReference type="Proteomes" id="UP000317023"/>
    </source>
</evidence>
<dbReference type="InterPro" id="IPR050557">
    <property type="entry name" value="RTX_toxin/Mannuronan_C5-epim"/>
</dbReference>
<comment type="caution">
    <text evidence="3">The sequence shown here is derived from an EMBL/GenBank/DDBJ whole genome shotgun (WGS) entry which is preliminary data.</text>
</comment>
<dbReference type="SUPFAM" id="SSF51120">
    <property type="entry name" value="beta-Roll"/>
    <property type="match status" value="2"/>
</dbReference>
<keyword evidence="2" id="KW-0964">Secreted</keyword>
<dbReference type="InterPro" id="IPR001343">
    <property type="entry name" value="Hemolysn_Ca-bd"/>
</dbReference>
<dbReference type="EMBL" id="SGOE01000003">
    <property type="protein sequence ID" value="TRB06428.1"/>
    <property type="molecule type" value="Genomic_DNA"/>
</dbReference>
<dbReference type="PANTHER" id="PTHR38340:SF1">
    <property type="entry name" value="S-LAYER PROTEIN"/>
    <property type="match status" value="1"/>
</dbReference>
<dbReference type="AlphaFoldDB" id="A0A546Y0B5"/>